<comment type="caution">
    <text evidence="1">The sequence shown here is derived from an EMBL/GenBank/DDBJ whole genome shotgun (WGS) entry which is preliminary data.</text>
</comment>
<gene>
    <name evidence="1" type="ORF">BU25DRAFT_110109</name>
</gene>
<name>A0ACB6RWE2_9PLEO</name>
<accession>A0ACB6RWE2</accession>
<dbReference type="Proteomes" id="UP000799754">
    <property type="component" value="Unassembled WGS sequence"/>
</dbReference>
<dbReference type="EMBL" id="MU006724">
    <property type="protein sequence ID" value="KAF2625735.1"/>
    <property type="molecule type" value="Genomic_DNA"/>
</dbReference>
<keyword evidence="2" id="KW-1185">Reference proteome</keyword>
<proteinExistence type="predicted"/>
<evidence type="ECO:0000313" key="2">
    <source>
        <dbReference type="Proteomes" id="UP000799754"/>
    </source>
</evidence>
<reference evidence="1" key="1">
    <citation type="journal article" date="2020" name="Stud. Mycol.">
        <title>101 Dothideomycetes genomes: a test case for predicting lifestyles and emergence of pathogens.</title>
        <authorList>
            <person name="Haridas S."/>
            <person name="Albert R."/>
            <person name="Binder M."/>
            <person name="Bloem J."/>
            <person name="Labutti K."/>
            <person name="Salamov A."/>
            <person name="Andreopoulos B."/>
            <person name="Baker S."/>
            <person name="Barry K."/>
            <person name="Bills G."/>
            <person name="Bluhm B."/>
            <person name="Cannon C."/>
            <person name="Castanera R."/>
            <person name="Culley D."/>
            <person name="Daum C."/>
            <person name="Ezra D."/>
            <person name="Gonzalez J."/>
            <person name="Henrissat B."/>
            <person name="Kuo A."/>
            <person name="Liang C."/>
            <person name="Lipzen A."/>
            <person name="Lutzoni F."/>
            <person name="Magnuson J."/>
            <person name="Mondo S."/>
            <person name="Nolan M."/>
            <person name="Ohm R."/>
            <person name="Pangilinan J."/>
            <person name="Park H.-J."/>
            <person name="Ramirez L."/>
            <person name="Alfaro M."/>
            <person name="Sun H."/>
            <person name="Tritt A."/>
            <person name="Yoshinaga Y."/>
            <person name="Zwiers L.-H."/>
            <person name="Turgeon B."/>
            <person name="Goodwin S."/>
            <person name="Spatafora J."/>
            <person name="Crous P."/>
            <person name="Grigoriev I."/>
        </authorList>
    </citation>
    <scope>NUCLEOTIDE SEQUENCE</scope>
    <source>
        <strain evidence="1">CBS 525.71</strain>
    </source>
</reference>
<evidence type="ECO:0000313" key="1">
    <source>
        <dbReference type="EMBL" id="KAF2625735.1"/>
    </source>
</evidence>
<sequence>MPHPARDNTTYTGNRADGDSTNIYGNVYGDVHFPGRPREAGEPSLHQCLHDLRVTDPREDRARIEGDKDRLLRDCYAWILDDASFQQWRTQDESRLLWIKSDPGKGKTMMTMGLIAELSQGE</sequence>
<organism evidence="1 2">
    <name type="scientific">Macroventuria anomochaeta</name>
    <dbReference type="NCBI Taxonomy" id="301207"/>
    <lineage>
        <taxon>Eukaryota</taxon>
        <taxon>Fungi</taxon>
        <taxon>Dikarya</taxon>
        <taxon>Ascomycota</taxon>
        <taxon>Pezizomycotina</taxon>
        <taxon>Dothideomycetes</taxon>
        <taxon>Pleosporomycetidae</taxon>
        <taxon>Pleosporales</taxon>
        <taxon>Pleosporineae</taxon>
        <taxon>Didymellaceae</taxon>
        <taxon>Macroventuria</taxon>
    </lineage>
</organism>
<protein>
    <submittedName>
        <fullName evidence="1">Uncharacterized protein</fullName>
    </submittedName>
</protein>